<keyword evidence="1" id="KW-1133">Transmembrane helix</keyword>
<feature type="transmembrane region" description="Helical" evidence="1">
    <location>
        <begin position="21"/>
        <end position="40"/>
    </location>
</feature>
<gene>
    <name evidence="2" type="ORF">M8231_00390</name>
</gene>
<evidence type="ECO:0000313" key="2">
    <source>
        <dbReference type="EMBL" id="URI15488.1"/>
    </source>
</evidence>
<name>A0ABY4SL02_9CAUL</name>
<evidence type="ECO:0000313" key="3">
    <source>
        <dbReference type="Proteomes" id="UP001055429"/>
    </source>
</evidence>
<dbReference type="RefSeq" id="WP_250202006.1">
    <property type="nucleotide sequence ID" value="NZ_CP097649.1"/>
</dbReference>
<dbReference type="EMBL" id="CP097649">
    <property type="protein sequence ID" value="URI15488.1"/>
    <property type="molecule type" value="Genomic_DNA"/>
</dbReference>
<feature type="transmembrane region" description="Helical" evidence="1">
    <location>
        <begin position="132"/>
        <end position="151"/>
    </location>
</feature>
<feature type="transmembrane region" description="Helical" evidence="1">
    <location>
        <begin position="103"/>
        <end position="126"/>
    </location>
</feature>
<reference evidence="2" key="1">
    <citation type="submission" date="2022-05" db="EMBL/GenBank/DDBJ databases">
        <title>Brevundimonas albigilva TT17 genome sequence.</title>
        <authorList>
            <person name="Lee K."/>
            <person name="Son H."/>
        </authorList>
    </citation>
    <scope>NUCLEOTIDE SEQUENCE</scope>
    <source>
        <strain evidence="2">TT17</strain>
    </source>
</reference>
<protein>
    <submittedName>
        <fullName evidence="2">DUF2254 domain-containing protein</fullName>
    </submittedName>
</protein>
<dbReference type="Proteomes" id="UP001055429">
    <property type="component" value="Chromosome"/>
</dbReference>
<accession>A0ABY4SL02</accession>
<keyword evidence="1" id="KW-0472">Membrane</keyword>
<dbReference type="InterPro" id="IPR018723">
    <property type="entry name" value="DUF2254_membrane"/>
</dbReference>
<sequence>MNRWLFFWRRFRRQLWVRASAYAGLGVAASLLAVFLAPWVPKDMAERLGGPSVESILTILASSLLSVATFSVGAMVTAYTSVSSAASPRVAALVTSDGETQKSLATFVGVFLYAIVSVTAINAHYYGQGGRAILFLFSLAVVVLVAFRLLAWINRLSSLARVGHMIDLVEAQARQALDQRRDTPWLGGRRGRLETGVDVTAVSTGYVQNVDPDRLQGVAEQHDCQVEVVAAPGAFVRRGEVLARVDLPRCDEAAQGDFRSAFAVGDSRSYDQDPRFGLIVLGEIAAKALSPGVNDPGTAIQVVGAGVRLLEGWATHARPDAPRCDRLLAPSIQEADLLDDVFGPIARFGSGDVAVAMRLRKGLLSLSTLDALATPARAMADEALERARAALPIPADVARVAAIGRQDPRSA</sequence>
<keyword evidence="1" id="KW-0812">Transmembrane</keyword>
<evidence type="ECO:0000256" key="1">
    <source>
        <dbReference type="SAM" id="Phobius"/>
    </source>
</evidence>
<dbReference type="Pfam" id="PF10011">
    <property type="entry name" value="DUF2254"/>
    <property type="match status" value="1"/>
</dbReference>
<proteinExistence type="predicted"/>
<organism evidence="2 3">
    <name type="scientific">Brevundimonas albigilva</name>
    <dbReference type="NCBI Taxonomy" id="1312364"/>
    <lineage>
        <taxon>Bacteria</taxon>
        <taxon>Pseudomonadati</taxon>
        <taxon>Pseudomonadota</taxon>
        <taxon>Alphaproteobacteria</taxon>
        <taxon>Caulobacterales</taxon>
        <taxon>Caulobacteraceae</taxon>
        <taxon>Brevundimonas</taxon>
    </lineage>
</organism>
<keyword evidence="3" id="KW-1185">Reference proteome</keyword>
<feature type="transmembrane region" description="Helical" evidence="1">
    <location>
        <begin position="60"/>
        <end position="82"/>
    </location>
</feature>